<protein>
    <submittedName>
        <fullName evidence="1">Uncharacterized protein</fullName>
    </submittedName>
</protein>
<dbReference type="OrthoDB" id="2986192at2759"/>
<sequence>FDACGGDVDGVCTTGTVCYGESQICLPNRAFDNSTQSIVEVEGLANQLIVATPPLPFDAVIPVWTACTDANFQGNCFLWCWAGDGCLQFTGIWVNSLSSIRMQDSRIGCNFFVTWDCIGNAINIDSDAIFNLAATNYNDRIVAFKCYWR</sequence>
<reference evidence="2" key="1">
    <citation type="journal article" date="2014" name="Proc. Natl. Acad. Sci. U.S.A.">
        <title>Extensive sampling of basidiomycete genomes demonstrates inadequacy of the white-rot/brown-rot paradigm for wood decay fungi.</title>
        <authorList>
            <person name="Riley R."/>
            <person name="Salamov A.A."/>
            <person name="Brown D.W."/>
            <person name="Nagy L.G."/>
            <person name="Floudas D."/>
            <person name="Held B.W."/>
            <person name="Levasseur A."/>
            <person name="Lombard V."/>
            <person name="Morin E."/>
            <person name="Otillar R."/>
            <person name="Lindquist E.A."/>
            <person name="Sun H."/>
            <person name="LaButti K.M."/>
            <person name="Schmutz J."/>
            <person name="Jabbour D."/>
            <person name="Luo H."/>
            <person name="Baker S.E."/>
            <person name="Pisabarro A.G."/>
            <person name="Walton J.D."/>
            <person name="Blanchette R.A."/>
            <person name="Henrissat B."/>
            <person name="Martin F."/>
            <person name="Cullen D."/>
            <person name="Hibbett D.S."/>
            <person name="Grigoriev I.V."/>
        </authorList>
    </citation>
    <scope>NUCLEOTIDE SEQUENCE [LARGE SCALE GENOMIC DNA]</scope>
    <source>
        <strain evidence="2">PC15</strain>
    </source>
</reference>
<dbReference type="Gene3D" id="2.60.20.10">
    <property type="entry name" value="Crystallins"/>
    <property type="match status" value="1"/>
</dbReference>
<dbReference type="AlphaFoldDB" id="A0A067P4P4"/>
<gene>
    <name evidence="1" type="ORF">PLEOSDRAFT_1035630</name>
</gene>
<proteinExistence type="predicted"/>
<name>A0A067P4P4_PLEO1</name>
<dbReference type="InParanoid" id="A0A067P4P4"/>
<evidence type="ECO:0000313" key="1">
    <source>
        <dbReference type="EMBL" id="KDQ31357.1"/>
    </source>
</evidence>
<accession>A0A067P4P4</accession>
<evidence type="ECO:0000313" key="2">
    <source>
        <dbReference type="Proteomes" id="UP000027073"/>
    </source>
</evidence>
<organism evidence="1 2">
    <name type="scientific">Pleurotus ostreatus (strain PC15)</name>
    <name type="common">Oyster mushroom</name>
    <dbReference type="NCBI Taxonomy" id="1137138"/>
    <lineage>
        <taxon>Eukaryota</taxon>
        <taxon>Fungi</taxon>
        <taxon>Dikarya</taxon>
        <taxon>Basidiomycota</taxon>
        <taxon>Agaricomycotina</taxon>
        <taxon>Agaricomycetes</taxon>
        <taxon>Agaricomycetidae</taxon>
        <taxon>Agaricales</taxon>
        <taxon>Pleurotineae</taxon>
        <taxon>Pleurotaceae</taxon>
        <taxon>Pleurotus</taxon>
    </lineage>
</organism>
<feature type="non-terminal residue" evidence="1">
    <location>
        <position position="1"/>
    </location>
</feature>
<dbReference type="EMBL" id="KL198006">
    <property type="protein sequence ID" value="KDQ31357.1"/>
    <property type="molecule type" value="Genomic_DNA"/>
</dbReference>
<dbReference type="HOGENOM" id="CLU_1754113_0_0_1"/>
<dbReference type="Proteomes" id="UP000027073">
    <property type="component" value="Unassembled WGS sequence"/>
</dbReference>
<dbReference type="VEuPathDB" id="FungiDB:PLEOSDRAFT_1035630"/>